<evidence type="ECO:0000313" key="2">
    <source>
        <dbReference type="Proteomes" id="UP000191901"/>
    </source>
</evidence>
<organism evidence="1 2">
    <name type="scientific">Halomicronema hongdechloris C2206</name>
    <dbReference type="NCBI Taxonomy" id="1641165"/>
    <lineage>
        <taxon>Bacteria</taxon>
        <taxon>Bacillati</taxon>
        <taxon>Cyanobacteriota</taxon>
        <taxon>Cyanophyceae</taxon>
        <taxon>Nodosilineales</taxon>
        <taxon>Nodosilineaceae</taxon>
        <taxon>Halomicronema</taxon>
    </lineage>
</organism>
<sequence>MPAPLRIQLTEDANQQLRQLSLSDDQSPTVKL</sequence>
<keyword evidence="2" id="KW-1185">Reference proteome</keyword>
<dbReference type="AlphaFoldDB" id="A0A1Z3HMH4"/>
<proteinExistence type="predicted"/>
<dbReference type="KEGG" id="hhg:XM38_024610"/>
<evidence type="ECO:0000313" key="1">
    <source>
        <dbReference type="EMBL" id="ASC71509.1"/>
    </source>
</evidence>
<protein>
    <submittedName>
        <fullName evidence="1">Uncharacterized protein</fullName>
    </submittedName>
</protein>
<accession>A0A1Z3HMH4</accession>
<name>A0A1Z3HMH4_9CYAN</name>
<gene>
    <name evidence="1" type="ORF">XM38_024610</name>
</gene>
<dbReference type="Proteomes" id="UP000191901">
    <property type="component" value="Chromosome"/>
</dbReference>
<reference evidence="1 2" key="1">
    <citation type="journal article" date="2016" name="Biochim. Biophys. Acta">
        <title>Characterization of red-shifted phycobilisomes isolated from the chlorophyll f-containing cyanobacterium Halomicronema hongdechloris.</title>
        <authorList>
            <person name="Li Y."/>
            <person name="Lin Y."/>
            <person name="Garvey C.J."/>
            <person name="Birch D."/>
            <person name="Corkery R.W."/>
            <person name="Loughlin P.C."/>
            <person name="Scheer H."/>
            <person name="Willows R.D."/>
            <person name="Chen M."/>
        </authorList>
    </citation>
    <scope>NUCLEOTIDE SEQUENCE [LARGE SCALE GENOMIC DNA]</scope>
    <source>
        <strain evidence="1 2">C2206</strain>
    </source>
</reference>
<dbReference type="EMBL" id="CP021983">
    <property type="protein sequence ID" value="ASC71509.1"/>
    <property type="molecule type" value="Genomic_DNA"/>
</dbReference>